<evidence type="ECO:0000313" key="2">
    <source>
        <dbReference type="Proteomes" id="UP000435112"/>
    </source>
</evidence>
<reference evidence="1 2" key="1">
    <citation type="submission" date="2018-09" db="EMBL/GenBank/DDBJ databases">
        <title>Genomic investigation of the strawberry pathogen Phytophthora fragariae indicates pathogenicity is determined by transcriptional variation in three key races.</title>
        <authorList>
            <person name="Adams T.M."/>
            <person name="Armitage A.D."/>
            <person name="Sobczyk M.K."/>
            <person name="Bates H.J."/>
            <person name="Dunwell J.M."/>
            <person name="Nellist C.F."/>
            <person name="Harrison R.J."/>
        </authorList>
    </citation>
    <scope>NUCLEOTIDE SEQUENCE [LARGE SCALE GENOMIC DNA]</scope>
    <source>
        <strain evidence="1 2">SCRP324</strain>
    </source>
</reference>
<evidence type="ECO:0000313" key="1">
    <source>
        <dbReference type="EMBL" id="KAE8962174.1"/>
    </source>
</evidence>
<organism evidence="1 2">
    <name type="scientific">Phytophthora rubi</name>
    <dbReference type="NCBI Taxonomy" id="129364"/>
    <lineage>
        <taxon>Eukaryota</taxon>
        <taxon>Sar</taxon>
        <taxon>Stramenopiles</taxon>
        <taxon>Oomycota</taxon>
        <taxon>Peronosporomycetes</taxon>
        <taxon>Peronosporales</taxon>
        <taxon>Peronosporaceae</taxon>
        <taxon>Phytophthora</taxon>
    </lineage>
</organism>
<dbReference type="AlphaFoldDB" id="A0A6A3GZ04"/>
<name>A0A6A3GZ04_9STRA</name>
<gene>
    <name evidence="1" type="ORF">PR002_g29682</name>
</gene>
<accession>A0A6A3GZ04</accession>
<protein>
    <submittedName>
        <fullName evidence="1">Uncharacterized protein</fullName>
    </submittedName>
</protein>
<dbReference type="EMBL" id="QXFU01006052">
    <property type="protein sequence ID" value="KAE8962174.1"/>
    <property type="molecule type" value="Genomic_DNA"/>
</dbReference>
<sequence>MLVLLLAPRAATTASLSSSPADVFLVTLVHSVTLVLMWRCG</sequence>
<proteinExistence type="predicted"/>
<comment type="caution">
    <text evidence="1">The sequence shown here is derived from an EMBL/GenBank/DDBJ whole genome shotgun (WGS) entry which is preliminary data.</text>
</comment>
<dbReference type="Proteomes" id="UP000435112">
    <property type="component" value="Unassembled WGS sequence"/>
</dbReference>